<evidence type="ECO:0000256" key="2">
    <source>
        <dbReference type="ARBA" id="ARBA00022475"/>
    </source>
</evidence>
<keyword evidence="3 6" id="KW-0812">Transmembrane</keyword>
<sequence length="290" mass="31986">MQKKHLYLLLLIAGTAFWGISFTFVKVGIGAGSPFVFLFYKFLIAAFCLAFVFFRQLKLISVKTLKITFLIGVPLLAGTVLQTIGLQYTTVSNAAFITGLDVLLIPILKFLIYKKKIENKIWIACILALIGLYIIVVKDGLSLNSGDVLIVACAFGFAFYVLQVGKYATEENPIPAVILLMLFCAFGCLILALFDEASVWLPNTNGFWRGVLFAAIPATAFMYAVQNVGRRYLGEEKVALTYLFEPVFATIAGVFILGEDFTYQVLAGGLLIISAMFISEINFKKNPSKN</sequence>
<dbReference type="Proteomes" id="UP000479938">
    <property type="component" value="Unassembled WGS sequence"/>
</dbReference>
<organism evidence="8 9">
    <name type="scientific">Flavobacterium bizetiae</name>
    <dbReference type="NCBI Taxonomy" id="2704140"/>
    <lineage>
        <taxon>Bacteria</taxon>
        <taxon>Pseudomonadati</taxon>
        <taxon>Bacteroidota</taxon>
        <taxon>Flavobacteriia</taxon>
        <taxon>Flavobacteriales</taxon>
        <taxon>Flavobacteriaceae</taxon>
        <taxon>Flavobacterium</taxon>
    </lineage>
</organism>
<dbReference type="GO" id="GO:0005886">
    <property type="term" value="C:plasma membrane"/>
    <property type="evidence" value="ECO:0007669"/>
    <property type="project" value="UniProtKB-SubCell"/>
</dbReference>
<evidence type="ECO:0000313" key="9">
    <source>
        <dbReference type="Proteomes" id="UP000479938"/>
    </source>
</evidence>
<dbReference type="InterPro" id="IPR000620">
    <property type="entry name" value="EamA_dom"/>
</dbReference>
<dbReference type="InterPro" id="IPR037185">
    <property type="entry name" value="EmrE-like"/>
</dbReference>
<protein>
    <recommendedName>
        <fullName evidence="7">EamA domain-containing protein</fullName>
    </recommendedName>
</protein>
<feature type="domain" description="EamA" evidence="7">
    <location>
        <begin position="145"/>
        <end position="278"/>
    </location>
</feature>
<keyword evidence="4 6" id="KW-1133">Transmembrane helix</keyword>
<evidence type="ECO:0000256" key="1">
    <source>
        <dbReference type="ARBA" id="ARBA00004651"/>
    </source>
</evidence>
<evidence type="ECO:0000256" key="5">
    <source>
        <dbReference type="ARBA" id="ARBA00023136"/>
    </source>
</evidence>
<proteinExistence type="predicted"/>
<feature type="transmembrane region" description="Helical" evidence="6">
    <location>
        <begin position="143"/>
        <end position="162"/>
    </location>
</feature>
<feature type="transmembrane region" description="Helical" evidence="6">
    <location>
        <begin position="7"/>
        <end position="29"/>
    </location>
</feature>
<evidence type="ECO:0000313" key="8">
    <source>
        <dbReference type="EMBL" id="CAA9194841.1"/>
    </source>
</evidence>
<feature type="transmembrane region" description="Helical" evidence="6">
    <location>
        <begin position="174"/>
        <end position="194"/>
    </location>
</feature>
<dbReference type="Pfam" id="PF00892">
    <property type="entry name" value="EamA"/>
    <property type="match status" value="2"/>
</dbReference>
<dbReference type="InterPro" id="IPR051258">
    <property type="entry name" value="Diverse_Substrate_Transporter"/>
</dbReference>
<feature type="transmembrane region" description="Helical" evidence="6">
    <location>
        <begin position="35"/>
        <end position="55"/>
    </location>
</feature>
<keyword evidence="9" id="KW-1185">Reference proteome</keyword>
<feature type="transmembrane region" description="Helical" evidence="6">
    <location>
        <begin position="206"/>
        <end position="226"/>
    </location>
</feature>
<keyword evidence="5 6" id="KW-0472">Membrane</keyword>
<feature type="transmembrane region" description="Helical" evidence="6">
    <location>
        <begin position="238"/>
        <end position="257"/>
    </location>
</feature>
<keyword evidence="2" id="KW-1003">Cell membrane</keyword>
<feature type="transmembrane region" description="Helical" evidence="6">
    <location>
        <begin position="263"/>
        <end position="283"/>
    </location>
</feature>
<accession>A0A6J4G745</accession>
<feature type="transmembrane region" description="Helical" evidence="6">
    <location>
        <begin position="67"/>
        <end position="88"/>
    </location>
</feature>
<feature type="domain" description="EamA" evidence="7">
    <location>
        <begin position="7"/>
        <end position="136"/>
    </location>
</feature>
<dbReference type="RefSeq" id="WP_173969123.1">
    <property type="nucleotide sequence ID" value="NZ_CADCSU010000028.1"/>
</dbReference>
<dbReference type="AlphaFoldDB" id="A0A6J4G745"/>
<feature type="transmembrane region" description="Helical" evidence="6">
    <location>
        <begin position="121"/>
        <end position="137"/>
    </location>
</feature>
<dbReference type="EMBL" id="CADCSU010000028">
    <property type="protein sequence ID" value="CAA9194841.1"/>
    <property type="molecule type" value="Genomic_DNA"/>
</dbReference>
<evidence type="ECO:0000256" key="3">
    <source>
        <dbReference type="ARBA" id="ARBA00022692"/>
    </source>
</evidence>
<dbReference type="PANTHER" id="PTHR42920:SF5">
    <property type="entry name" value="EAMA DOMAIN-CONTAINING PROTEIN"/>
    <property type="match status" value="1"/>
</dbReference>
<name>A0A6J4G745_9FLAO</name>
<evidence type="ECO:0000259" key="7">
    <source>
        <dbReference type="Pfam" id="PF00892"/>
    </source>
</evidence>
<dbReference type="PANTHER" id="PTHR42920">
    <property type="entry name" value="OS03G0707200 PROTEIN-RELATED"/>
    <property type="match status" value="1"/>
</dbReference>
<reference evidence="8 9" key="1">
    <citation type="submission" date="2020-02" db="EMBL/GenBank/DDBJ databases">
        <authorList>
            <person name="Criscuolo A."/>
        </authorList>
    </citation>
    <scope>NUCLEOTIDE SEQUENCE [LARGE SCALE GENOMIC DNA]</scope>
    <source>
        <strain evidence="8">CIP105534</strain>
    </source>
</reference>
<evidence type="ECO:0000256" key="4">
    <source>
        <dbReference type="ARBA" id="ARBA00022989"/>
    </source>
</evidence>
<evidence type="ECO:0000256" key="6">
    <source>
        <dbReference type="SAM" id="Phobius"/>
    </source>
</evidence>
<comment type="subcellular location">
    <subcellularLocation>
        <location evidence="1">Cell membrane</location>
        <topology evidence="1">Multi-pass membrane protein</topology>
    </subcellularLocation>
</comment>
<dbReference type="SUPFAM" id="SSF103481">
    <property type="entry name" value="Multidrug resistance efflux transporter EmrE"/>
    <property type="match status" value="2"/>
</dbReference>
<feature type="transmembrane region" description="Helical" evidence="6">
    <location>
        <begin position="94"/>
        <end position="112"/>
    </location>
</feature>
<gene>
    <name evidence="8" type="ORF">FLA105534_00341</name>
</gene>